<evidence type="ECO:0000313" key="1">
    <source>
        <dbReference type="EMBL" id="AEV32306.1"/>
    </source>
</evidence>
<dbReference type="eggNOG" id="COG3782">
    <property type="taxonomic scope" value="Bacteria"/>
</dbReference>
<reference evidence="1 2" key="1">
    <citation type="journal article" date="2012" name="Stand. Genomic Sci.">
        <title>Genome sequence of the orange-pigmented seawater bacterium Owenweeksia hongkongensis type strain (UST20020801(T)).</title>
        <authorList>
            <person name="Riedel T."/>
            <person name="Held B."/>
            <person name="Nolan M."/>
            <person name="Lucas S."/>
            <person name="Lapidus A."/>
            <person name="Tice H."/>
            <person name="Del Rio T.G."/>
            <person name="Cheng J.F."/>
            <person name="Han C."/>
            <person name="Tapia R."/>
            <person name="Goodwin L.A."/>
            <person name="Pitluck S."/>
            <person name="Liolios K."/>
            <person name="Mavromatis K."/>
            <person name="Pagani I."/>
            <person name="Ivanova N."/>
            <person name="Mikhailova N."/>
            <person name="Pati A."/>
            <person name="Chen A."/>
            <person name="Palaniappan K."/>
            <person name="Rohde M."/>
            <person name="Tindall B.J."/>
            <person name="Detter J.C."/>
            <person name="Goker M."/>
            <person name="Woyke T."/>
            <person name="Bristow J."/>
            <person name="Eisen J.A."/>
            <person name="Markowitz V."/>
            <person name="Hugenholtz P."/>
            <person name="Klenk H.P."/>
            <person name="Kyrpides N.C."/>
        </authorList>
    </citation>
    <scope>NUCLEOTIDE SEQUENCE</scope>
    <source>
        <strain evidence="2">DSM 17368 / JCM 12287 / NRRL B-23963</strain>
    </source>
</reference>
<dbReference type="OrthoDB" id="1466769at2"/>
<accession>G8R6X1</accession>
<dbReference type="KEGG" id="oho:Oweho_1306"/>
<keyword evidence="2" id="KW-1185">Reference proteome</keyword>
<organism evidence="1 2">
    <name type="scientific">Owenweeksia hongkongensis (strain DSM 17368 / CIP 108786 / JCM 12287 / NRRL B-23963 / UST20020801)</name>
    <dbReference type="NCBI Taxonomy" id="926562"/>
    <lineage>
        <taxon>Bacteria</taxon>
        <taxon>Pseudomonadati</taxon>
        <taxon>Bacteroidota</taxon>
        <taxon>Flavobacteriia</taxon>
        <taxon>Flavobacteriales</taxon>
        <taxon>Owenweeksiaceae</taxon>
        <taxon>Owenweeksia</taxon>
    </lineage>
</organism>
<dbReference type="EMBL" id="CP003156">
    <property type="protein sequence ID" value="AEV32306.1"/>
    <property type="molecule type" value="Genomic_DNA"/>
</dbReference>
<gene>
    <name evidence="1" type="ordered locus">Oweho_1306</name>
</gene>
<proteinExistence type="predicted"/>
<dbReference type="STRING" id="926562.Oweho_1306"/>
<dbReference type="HOGENOM" id="CLU_087561_0_0_10"/>
<name>G8R6X1_OWEHD</name>
<dbReference type="InterPro" id="IPR015003">
    <property type="entry name" value="DUF1853"/>
</dbReference>
<dbReference type="AlphaFoldDB" id="G8R6X1"/>
<protein>
    <recommendedName>
        <fullName evidence="3">DUF1853 domain-containing protein</fullName>
    </recommendedName>
</protein>
<dbReference type="RefSeq" id="WP_014201662.1">
    <property type="nucleotide sequence ID" value="NC_016599.1"/>
</dbReference>
<dbReference type="PATRIC" id="fig|926562.3.peg.1317"/>
<dbReference type="Pfam" id="PF08907">
    <property type="entry name" value="DUF1853"/>
    <property type="match status" value="1"/>
</dbReference>
<evidence type="ECO:0008006" key="3">
    <source>
        <dbReference type="Google" id="ProtNLM"/>
    </source>
</evidence>
<dbReference type="Proteomes" id="UP000005631">
    <property type="component" value="Chromosome"/>
</dbReference>
<evidence type="ECO:0000313" key="2">
    <source>
        <dbReference type="Proteomes" id="UP000005631"/>
    </source>
</evidence>
<sequence>MSEIATLKQYQAFVNCPSLWLPASAPFSLFPFPWRECVLEDQEITIPENVVFGRKMESFFSQAISQSKDYEILAENLQIISDKITLGELDFLVKDKENGQIIHVELACKFYLFDPNRKVENEFSPWVGPNQNDFLDRKIEKLKGKQLPLLHHPECKKLLDSIIGGYNSKDIIQQVHLPANLYLPYGKTDIPENVNPDAVKGFWLKPDELRSAAFKDYLFHLPPKDNWLLAPHDDIEWLNANQAILFIDEMHARKKSPLIWIKQADRSYQRAFVVWW</sequence>